<dbReference type="InParanoid" id="F4SAY8"/>
<sequence>MSDTQHSKETLPSIHDPQHSSIDQNQTEGETVSRPTTLAQSLGHHRSLTLEGKPAVFPVAPFKTPDGVHNVHSRNLRSSISNSSGTIPRASNLPPNSQPPSAHSRHPHPPDGNIALPDPEGFLRLAAGVVKGRQGSVLSRGSLLKTDHWASGRAQTLAHHLQGAPNFRPAVYNIFGTAQPSLSGIKTVLAFLKSHPNGRGRAVWFCTREEPVVYISGRPFVLRDSVRPTQTFAISERASNIEAIESRADVPQSHRLKLDILKEANKYGGLVLVHDETVEGEILPAWTTADDVKTTREVWEEVKGQGYRYHRIPISSDQAPEDSYLDHYVAILKNISTSTSLVFNCGMGVIRTTFAMAAAIIMRRRQVIKEGGEDIFSLNDTQVPPNVGDQTRSKAIKAMRMVGEQQIRTRSLLKLMQLLHTCLPTANQHAVMQLLTTQPALLENLRKGIIGDYDIIMSLVSILDQGTTEKDLVDIVIDINLRDDILEHRIKFAITAATKDDEVADEDERKHMHLKRALAGLERYFFLIAFSGYCNEPPMTFNDTFSPWLKTRSEISNMILRLRRTARQFVFAPVHDLSSLTRGHVGTVVASTAAMKLQFADLERAGGEIVGTEWAHHIVDTRRGITLRAGLILKSDQWPTQFSRDDCQIRGAVNFRKVPGTSLFGLSQPTQEGLDRIVEKGGTSDLYQWCTLCSSAGGSWTSQYEILRWDFEWPTRASRRSAQVRYVLAELRSFDGRILLHTETDDGSIIGIWESAAPSAIKTLREIMDEKSGLIRQTEKYRLDFRRQPITAEKAPDFEDIKDLIGFVSDAEANSPFIVNCQLGRGRSTLTMVCIILIQQWLAYGGARFAFAEPTVSQRRSRAQWSYQTINNLTRVMRNGRGIKAAVDAAIEKCSAVYDLIESIETCRQAAEESTDDVVRKEGKIKKGLSNLRRYAFVLIFACYLNETKANTRRELEDSKSFELFWKEHQVFRTILDELNGADIQALTPLEMGSFAAHGVDWTEEEQTVVSERAGIILSAQTILKSDFFVGLQKMTLPLRIEGLPNIRQVPIRPEGDSCDPSIFGSGMPTLDGMRRGLEKMGAAGPNARMVYWTSMREEPVLYVRGRPHVLRLFDQPLENVITTGVAAAAVEGMEAALKNDVLNEIREMNGRLLLHDEVEENGKFCITAVWETVADSDIMTPREVFDLMKAEGFAVDYARLPVTDEQAPLPGVFSRLEQRVRSALSSGLEQGQVGAHLVFNCQMGRGRTTTGMVAAMLVAGIMSDRYKAYVSRADSLLSLDAVTDRAQWQTSPALSPPGTVSGGDTWDGVEADPYLEGEYKTILQLVGVLQHGRLAKKITDKAIDSSNRRKAVYDFKLRAEAAEPGSEKQRKITTAATNYLYRYGSLIAFADWLLERAEIDDDDARDSIASFPKWLQDHREITHILQKRSLE</sequence>
<keyword evidence="3" id="KW-1185">Reference proteome</keyword>
<evidence type="ECO:0000313" key="3">
    <source>
        <dbReference type="Proteomes" id="UP000001072"/>
    </source>
</evidence>
<dbReference type="STRING" id="747676.F4SAY8"/>
<dbReference type="GeneID" id="18926248"/>
<dbReference type="eggNOG" id="ENOG502QQ90">
    <property type="taxonomic scope" value="Eukaryota"/>
</dbReference>
<evidence type="ECO:0000256" key="1">
    <source>
        <dbReference type="SAM" id="MobiDB-lite"/>
    </source>
</evidence>
<dbReference type="OrthoDB" id="66369at2759"/>
<feature type="compositionally biased region" description="Polar residues" evidence="1">
    <location>
        <begin position="19"/>
        <end position="40"/>
    </location>
</feature>
<dbReference type="Gene3D" id="3.90.190.10">
    <property type="entry name" value="Protein tyrosine phosphatase superfamily"/>
    <property type="match status" value="3"/>
</dbReference>
<evidence type="ECO:0008006" key="4">
    <source>
        <dbReference type="Google" id="ProtNLM"/>
    </source>
</evidence>
<protein>
    <recommendedName>
        <fullName evidence="4">Tyrosine specific protein phosphatases domain-containing protein</fullName>
    </recommendedName>
</protein>
<dbReference type="VEuPathDB" id="FungiDB:MELLADRAFT_118580"/>
<dbReference type="SUPFAM" id="SSF52799">
    <property type="entry name" value="(Phosphotyrosine protein) phosphatases II"/>
    <property type="match status" value="3"/>
</dbReference>
<dbReference type="KEGG" id="mlr:MELLADRAFT_118580"/>
<feature type="region of interest" description="Disordered" evidence="1">
    <location>
        <begin position="77"/>
        <end position="118"/>
    </location>
</feature>
<dbReference type="InterPro" id="IPR029021">
    <property type="entry name" value="Prot-tyrosine_phosphatase-like"/>
</dbReference>
<dbReference type="Pfam" id="PF14566">
    <property type="entry name" value="PTPlike_phytase"/>
    <property type="match status" value="3"/>
</dbReference>
<dbReference type="EMBL" id="GL883182">
    <property type="protein sequence ID" value="EGF98188.1"/>
    <property type="molecule type" value="Genomic_DNA"/>
</dbReference>
<proteinExistence type="predicted"/>
<reference evidence="3" key="1">
    <citation type="journal article" date="2011" name="Proc. Natl. Acad. Sci. U.S.A.">
        <title>Obligate biotrophy features unraveled by the genomic analysis of rust fungi.</title>
        <authorList>
            <person name="Duplessis S."/>
            <person name="Cuomo C.A."/>
            <person name="Lin Y.-C."/>
            <person name="Aerts A."/>
            <person name="Tisserant E."/>
            <person name="Veneault-Fourrey C."/>
            <person name="Joly D.L."/>
            <person name="Hacquard S."/>
            <person name="Amselem J."/>
            <person name="Cantarel B.L."/>
            <person name="Chiu R."/>
            <person name="Coutinho P.M."/>
            <person name="Feau N."/>
            <person name="Field M."/>
            <person name="Frey P."/>
            <person name="Gelhaye E."/>
            <person name="Goldberg J."/>
            <person name="Grabherr M.G."/>
            <person name="Kodira C.D."/>
            <person name="Kohler A."/>
            <person name="Kuees U."/>
            <person name="Lindquist E.A."/>
            <person name="Lucas S.M."/>
            <person name="Mago R."/>
            <person name="Mauceli E."/>
            <person name="Morin E."/>
            <person name="Murat C."/>
            <person name="Pangilinan J.L."/>
            <person name="Park R."/>
            <person name="Pearson M."/>
            <person name="Quesneville H."/>
            <person name="Rouhier N."/>
            <person name="Sakthikumar S."/>
            <person name="Salamov A.A."/>
            <person name="Schmutz J."/>
            <person name="Selles B."/>
            <person name="Shapiro H."/>
            <person name="Tanguay P."/>
            <person name="Tuskan G.A."/>
            <person name="Henrissat B."/>
            <person name="Van de Peer Y."/>
            <person name="Rouze P."/>
            <person name="Ellis J.G."/>
            <person name="Dodds P.N."/>
            <person name="Schein J.E."/>
            <person name="Zhong S."/>
            <person name="Hamelin R.C."/>
            <person name="Grigoriev I.V."/>
            <person name="Szabo L.J."/>
            <person name="Martin F."/>
        </authorList>
    </citation>
    <scope>NUCLEOTIDE SEQUENCE [LARGE SCALE GENOMIC DNA]</scope>
    <source>
        <strain evidence="3">98AG31 / pathotype 3-4-7</strain>
    </source>
</reference>
<dbReference type="CDD" id="cd14496">
    <property type="entry name" value="PTP_paladin"/>
    <property type="match status" value="1"/>
</dbReference>
<dbReference type="PANTHER" id="PTHR23339">
    <property type="entry name" value="TYROSINE SPECIFIC PROTEIN PHOSPHATASE AND DUAL SPECIFICITY PROTEIN PHOSPHATASE"/>
    <property type="match status" value="1"/>
</dbReference>
<dbReference type="RefSeq" id="XP_007418547.1">
    <property type="nucleotide sequence ID" value="XM_007418485.1"/>
</dbReference>
<evidence type="ECO:0000313" key="2">
    <source>
        <dbReference type="EMBL" id="EGF98188.1"/>
    </source>
</evidence>
<dbReference type="InterPro" id="IPR050561">
    <property type="entry name" value="PTP"/>
</dbReference>
<name>F4SAY8_MELLP</name>
<dbReference type="SMART" id="SM01301">
    <property type="entry name" value="PTPlike_phytase"/>
    <property type="match status" value="3"/>
</dbReference>
<dbReference type="HOGENOM" id="CLU_002812_0_0_1"/>
<dbReference type="Proteomes" id="UP000001072">
    <property type="component" value="Unassembled WGS sequence"/>
</dbReference>
<feature type="region of interest" description="Disordered" evidence="1">
    <location>
        <begin position="1"/>
        <end position="49"/>
    </location>
</feature>
<organism evidence="3">
    <name type="scientific">Melampsora larici-populina (strain 98AG31 / pathotype 3-4-7)</name>
    <name type="common">Poplar leaf rust fungus</name>
    <dbReference type="NCBI Taxonomy" id="747676"/>
    <lineage>
        <taxon>Eukaryota</taxon>
        <taxon>Fungi</taxon>
        <taxon>Dikarya</taxon>
        <taxon>Basidiomycota</taxon>
        <taxon>Pucciniomycotina</taxon>
        <taxon>Pucciniomycetes</taxon>
        <taxon>Pucciniales</taxon>
        <taxon>Melampsoraceae</taxon>
        <taxon>Melampsora</taxon>
    </lineage>
</organism>
<gene>
    <name evidence="2" type="ORF">MELLADRAFT_118580</name>
</gene>
<accession>F4SAY8</accession>